<dbReference type="InterPro" id="IPR050301">
    <property type="entry name" value="NTE"/>
</dbReference>
<keyword evidence="7" id="KW-1185">Reference proteome</keyword>
<evidence type="ECO:0000313" key="6">
    <source>
        <dbReference type="EMBL" id="MFC6199801.1"/>
    </source>
</evidence>
<keyword evidence="2 4" id="KW-0442">Lipid degradation</keyword>
<dbReference type="PROSITE" id="PS51635">
    <property type="entry name" value="PNPLA"/>
    <property type="match status" value="1"/>
</dbReference>
<dbReference type="Gene3D" id="3.40.1090.10">
    <property type="entry name" value="Cytosolic phospholipase A2 catalytic domain"/>
    <property type="match status" value="2"/>
</dbReference>
<feature type="short sequence motif" description="DGA/G" evidence="4">
    <location>
        <begin position="188"/>
        <end position="190"/>
    </location>
</feature>
<evidence type="ECO:0000256" key="2">
    <source>
        <dbReference type="ARBA" id="ARBA00022963"/>
    </source>
</evidence>
<evidence type="ECO:0000313" key="7">
    <source>
        <dbReference type="Proteomes" id="UP001596303"/>
    </source>
</evidence>
<evidence type="ECO:0000256" key="1">
    <source>
        <dbReference type="ARBA" id="ARBA00022801"/>
    </source>
</evidence>
<proteinExistence type="predicted"/>
<protein>
    <submittedName>
        <fullName evidence="6">Patatin-like phospholipase family protein</fullName>
    </submittedName>
</protein>
<dbReference type="InterPro" id="IPR016035">
    <property type="entry name" value="Acyl_Trfase/lysoPLipase"/>
</dbReference>
<dbReference type="RefSeq" id="WP_377381263.1">
    <property type="nucleotide sequence ID" value="NZ_JBHSSW010000066.1"/>
</dbReference>
<dbReference type="Proteomes" id="UP001596303">
    <property type="component" value="Unassembled WGS sequence"/>
</dbReference>
<feature type="domain" description="PNPLA" evidence="5">
    <location>
        <begin position="8"/>
        <end position="201"/>
    </location>
</feature>
<feature type="short sequence motif" description="GXGXXG" evidence="4">
    <location>
        <begin position="12"/>
        <end position="17"/>
    </location>
</feature>
<dbReference type="PANTHER" id="PTHR14226:SF78">
    <property type="entry name" value="SLR0060 PROTEIN"/>
    <property type="match status" value="1"/>
</dbReference>
<sequence>MSLKPISLALQGGGAHGAFTWGVLDYLLEHSDLDIKAITATSAGAMNAVALVSGYLNGGRDGARALLEAFWRDMSDRSAPLSAASAVAPAFGPFTPFAMFQALTNIASPYDLNPFDYNPLQQSLRKLIDFDQLRAETEIDLFIASTNVETGKARIFKTHEIDEKAILSSACLPQVFKAVEVDGTPLWDGGYVGNPALFPLFYADVPRDMLIVHINPLVRKGTPKTASAILDRLNEITFNASLISELRSIAFVQKLLDENWLADRIQSKYRKLFIHAIRADIELCELSIETKYDTSWRFLKDLRDRGRQAAEVWNDHHIGKVGRESSVDIRKEFLEDD</sequence>
<accession>A0ABW1SDQ8</accession>
<name>A0ABW1SDQ8_9PROT</name>
<evidence type="ECO:0000256" key="4">
    <source>
        <dbReference type="PROSITE-ProRule" id="PRU01161"/>
    </source>
</evidence>
<keyword evidence="3 4" id="KW-0443">Lipid metabolism</keyword>
<keyword evidence="1 4" id="KW-0378">Hydrolase</keyword>
<dbReference type="SUPFAM" id="SSF52151">
    <property type="entry name" value="FabD/lysophospholipase-like"/>
    <property type="match status" value="1"/>
</dbReference>
<gene>
    <name evidence="6" type="ORF">ACFQDM_17110</name>
</gene>
<organism evidence="6 7">
    <name type="scientific">Ponticaulis profundi</name>
    <dbReference type="NCBI Taxonomy" id="2665222"/>
    <lineage>
        <taxon>Bacteria</taxon>
        <taxon>Pseudomonadati</taxon>
        <taxon>Pseudomonadota</taxon>
        <taxon>Alphaproteobacteria</taxon>
        <taxon>Hyphomonadales</taxon>
        <taxon>Hyphomonadaceae</taxon>
        <taxon>Ponticaulis</taxon>
    </lineage>
</organism>
<reference evidence="7" key="1">
    <citation type="journal article" date="2019" name="Int. J. Syst. Evol. Microbiol.">
        <title>The Global Catalogue of Microorganisms (GCM) 10K type strain sequencing project: providing services to taxonomists for standard genome sequencing and annotation.</title>
        <authorList>
            <consortium name="The Broad Institute Genomics Platform"/>
            <consortium name="The Broad Institute Genome Sequencing Center for Infectious Disease"/>
            <person name="Wu L."/>
            <person name="Ma J."/>
        </authorList>
    </citation>
    <scope>NUCLEOTIDE SEQUENCE [LARGE SCALE GENOMIC DNA]</scope>
    <source>
        <strain evidence="7">CGMCC-1.15741</strain>
    </source>
</reference>
<dbReference type="EMBL" id="JBHSSW010000066">
    <property type="protein sequence ID" value="MFC6199801.1"/>
    <property type="molecule type" value="Genomic_DNA"/>
</dbReference>
<feature type="active site" description="Proton acceptor" evidence="4">
    <location>
        <position position="188"/>
    </location>
</feature>
<dbReference type="InterPro" id="IPR002641">
    <property type="entry name" value="PNPLA_dom"/>
</dbReference>
<feature type="active site" description="Nucleophile" evidence="4">
    <location>
        <position position="42"/>
    </location>
</feature>
<evidence type="ECO:0000259" key="5">
    <source>
        <dbReference type="PROSITE" id="PS51635"/>
    </source>
</evidence>
<evidence type="ECO:0000256" key="3">
    <source>
        <dbReference type="ARBA" id="ARBA00023098"/>
    </source>
</evidence>
<comment type="caution">
    <text evidence="6">The sequence shown here is derived from an EMBL/GenBank/DDBJ whole genome shotgun (WGS) entry which is preliminary data.</text>
</comment>
<comment type="caution">
    <text evidence="4">Lacks conserved residue(s) required for the propagation of feature annotation.</text>
</comment>
<dbReference type="Pfam" id="PF01734">
    <property type="entry name" value="Patatin"/>
    <property type="match status" value="1"/>
</dbReference>
<dbReference type="PANTHER" id="PTHR14226">
    <property type="entry name" value="NEUROPATHY TARGET ESTERASE/SWISS CHEESE D.MELANOGASTER"/>
    <property type="match status" value="1"/>
</dbReference>